<dbReference type="Proteomes" id="UP000464452">
    <property type="component" value="Chromosome"/>
</dbReference>
<proteinExistence type="predicted"/>
<evidence type="ECO:0000313" key="2">
    <source>
        <dbReference type="Proteomes" id="UP000464452"/>
    </source>
</evidence>
<name>A0A6P1YDG4_9FIRM</name>
<dbReference type="KEGG" id="cazo:G3A45_05710"/>
<dbReference type="EMBL" id="CP048617">
    <property type="protein sequence ID" value="QIB26838.1"/>
    <property type="molecule type" value="Genomic_DNA"/>
</dbReference>
<accession>A0A6P1YDG4</accession>
<gene>
    <name evidence="1" type="ORF">G3A45_05710</name>
</gene>
<dbReference type="RefSeq" id="WP_163234802.1">
    <property type="nucleotide sequence ID" value="NZ_CP048617.1"/>
</dbReference>
<protein>
    <submittedName>
        <fullName evidence="1">Uncharacterized protein</fullName>
    </submittedName>
</protein>
<organism evidence="1 2">
    <name type="scientific">Caloranaerobacter azorensis</name>
    <dbReference type="NCBI Taxonomy" id="116090"/>
    <lineage>
        <taxon>Bacteria</taxon>
        <taxon>Bacillati</taxon>
        <taxon>Bacillota</taxon>
        <taxon>Tissierellia</taxon>
        <taxon>Tissierellales</taxon>
        <taxon>Thermohalobacteraceae</taxon>
        <taxon>Caloranaerobacter</taxon>
    </lineage>
</organism>
<dbReference type="AlphaFoldDB" id="A0A6P1YDG4"/>
<reference evidence="1 2" key="1">
    <citation type="submission" date="2020-02" db="EMBL/GenBank/DDBJ databases">
        <title>Thermophilic hydrogen producing bacteria, Caloranaerobacter azorensis.</title>
        <authorList>
            <person name="Baek K."/>
        </authorList>
    </citation>
    <scope>NUCLEOTIDE SEQUENCE [LARGE SCALE GENOMIC DNA]</scope>
    <source>
        <strain evidence="1 2">T3-1</strain>
    </source>
</reference>
<sequence length="186" mass="22836">MIRKLTEKGIEYIQLHLCTILPGTELFEYVKDNLTFSKFHSDFGDSIRNEKIDKLISKYPEIFPQYFNFETNLRKRLLFLDRFITYYYSLLYKYLPSTYEILMNKYHNDLLELFFDFRRTIPYFATKMFYREKEYFSEISNEKFVLTILEDIVCFINKCCTLEKSSLIKEICKFEMDIFRFTYIKI</sequence>
<evidence type="ECO:0000313" key="1">
    <source>
        <dbReference type="EMBL" id="QIB26838.1"/>
    </source>
</evidence>